<gene>
    <name evidence="2" type="ORF">NEMBOFW57_000724</name>
</gene>
<evidence type="ECO:0000256" key="1">
    <source>
        <dbReference type="SAM" id="MobiDB-lite"/>
    </source>
</evidence>
<dbReference type="AlphaFoldDB" id="A0AAD4F0B5"/>
<organism evidence="2 3">
    <name type="scientific">Staphylotrichum longicolle</name>
    <dbReference type="NCBI Taxonomy" id="669026"/>
    <lineage>
        <taxon>Eukaryota</taxon>
        <taxon>Fungi</taxon>
        <taxon>Dikarya</taxon>
        <taxon>Ascomycota</taxon>
        <taxon>Pezizomycotina</taxon>
        <taxon>Sordariomycetes</taxon>
        <taxon>Sordariomycetidae</taxon>
        <taxon>Sordariales</taxon>
        <taxon>Chaetomiaceae</taxon>
        <taxon>Staphylotrichum</taxon>
    </lineage>
</organism>
<feature type="compositionally biased region" description="Polar residues" evidence="1">
    <location>
        <begin position="1"/>
        <end position="10"/>
    </location>
</feature>
<protein>
    <submittedName>
        <fullName evidence="2">Uncharacterized protein</fullName>
    </submittedName>
</protein>
<evidence type="ECO:0000313" key="2">
    <source>
        <dbReference type="EMBL" id="KAG7290721.1"/>
    </source>
</evidence>
<proteinExistence type="predicted"/>
<dbReference type="Proteomes" id="UP001197093">
    <property type="component" value="Unassembled WGS sequence"/>
</dbReference>
<sequence length="81" mass="9135">MWTPKRSTSEGLFGPPCPKPTREDKRELVLAATRAMLSLQGRISQDLWEHLRAQVVREAEVAVKDDEELAAAIGHCLPRRD</sequence>
<dbReference type="EMBL" id="JAHCVI010000001">
    <property type="protein sequence ID" value="KAG7290721.1"/>
    <property type="molecule type" value="Genomic_DNA"/>
</dbReference>
<reference evidence="2" key="1">
    <citation type="submission" date="2023-02" db="EMBL/GenBank/DDBJ databases">
        <authorList>
            <person name="Palmer J.M."/>
        </authorList>
    </citation>
    <scope>NUCLEOTIDE SEQUENCE</scope>
    <source>
        <strain evidence="2">FW57</strain>
    </source>
</reference>
<comment type="caution">
    <text evidence="2">The sequence shown here is derived from an EMBL/GenBank/DDBJ whole genome shotgun (WGS) entry which is preliminary data.</text>
</comment>
<accession>A0AAD4F0B5</accession>
<keyword evidence="3" id="KW-1185">Reference proteome</keyword>
<evidence type="ECO:0000313" key="3">
    <source>
        <dbReference type="Proteomes" id="UP001197093"/>
    </source>
</evidence>
<feature type="region of interest" description="Disordered" evidence="1">
    <location>
        <begin position="1"/>
        <end position="22"/>
    </location>
</feature>
<name>A0AAD4F0B5_9PEZI</name>